<dbReference type="Proteomes" id="UP000754883">
    <property type="component" value="Unassembled WGS sequence"/>
</dbReference>
<organism evidence="5 6">
    <name type="scientific">Clonostachys byssicola</name>
    <dbReference type="NCBI Taxonomy" id="160290"/>
    <lineage>
        <taxon>Eukaryota</taxon>
        <taxon>Fungi</taxon>
        <taxon>Dikarya</taxon>
        <taxon>Ascomycota</taxon>
        <taxon>Pezizomycotina</taxon>
        <taxon>Sordariomycetes</taxon>
        <taxon>Hypocreomycetidae</taxon>
        <taxon>Hypocreales</taxon>
        <taxon>Bionectriaceae</taxon>
        <taxon>Clonostachys</taxon>
    </lineage>
</organism>
<evidence type="ECO:0000256" key="1">
    <source>
        <dbReference type="ARBA" id="ARBA00006328"/>
    </source>
</evidence>
<proteinExistence type="inferred from homology"/>
<gene>
    <name evidence="5" type="ORF">CBYS24578_00013408</name>
</gene>
<dbReference type="OrthoDB" id="300709at2759"/>
<evidence type="ECO:0000259" key="4">
    <source>
        <dbReference type="Pfam" id="PF05368"/>
    </source>
</evidence>
<keyword evidence="6" id="KW-1185">Reference proteome</keyword>
<evidence type="ECO:0000313" key="6">
    <source>
        <dbReference type="Proteomes" id="UP000754883"/>
    </source>
</evidence>
<dbReference type="Gene3D" id="3.40.50.720">
    <property type="entry name" value="NAD(P)-binding Rossmann-like Domain"/>
    <property type="match status" value="1"/>
</dbReference>
<dbReference type="InterPro" id="IPR036291">
    <property type="entry name" value="NAD(P)-bd_dom_sf"/>
</dbReference>
<accession>A0A9N9URQ2</accession>
<dbReference type="InterPro" id="IPR051164">
    <property type="entry name" value="NmrA-like_oxidored"/>
</dbReference>
<comment type="similarity">
    <text evidence="1">Belongs to the NmrA-type oxidoreductase family.</text>
</comment>
<dbReference type="GO" id="GO:0005634">
    <property type="term" value="C:nucleus"/>
    <property type="evidence" value="ECO:0007669"/>
    <property type="project" value="TreeGrafter"/>
</dbReference>
<comment type="caution">
    <text evidence="5">The sequence shown here is derived from an EMBL/GenBank/DDBJ whole genome shotgun (WGS) entry which is preliminary data.</text>
</comment>
<keyword evidence="3" id="KW-0560">Oxidoreductase</keyword>
<dbReference type="AlphaFoldDB" id="A0A9N9URQ2"/>
<dbReference type="Gene3D" id="3.90.25.10">
    <property type="entry name" value="UDP-galactose 4-epimerase, domain 1"/>
    <property type="match status" value="1"/>
</dbReference>
<dbReference type="PANTHER" id="PTHR42748:SF30">
    <property type="entry name" value="NMRA-LIKE DOMAIN-CONTAINING PROTEIN"/>
    <property type="match status" value="1"/>
</dbReference>
<sequence>MATDAQKILVVVGGTGRTGKSVAQSLHGNPNFHVKVTTRDTSSDRAQFIRSLGIEVVQADSWNPDEMDKAFAGAWGVYMNTNSEAPDFTGSSTLRESDMGKIVIDAARRQNVEVFVFAGLPEAARITDGKCQISTFNQKNEISRYGQAAGFKTFTNVNVGWQMENFWNPVYEVPFGGFARRKDDDGYLTIKIFPMGNTPESTPWTSIRDDYGDIVHGVFHSPAKWNNQTVWAVSHPTSFQSVADAYNRVTGTQAARYLVPEAPAVASSPEKANEVNGIGNYVKCVKGNYCNGSPVDQAPAIELKKAGALARGNPMAETELQTIEGFIRVHAFKGEDM</sequence>
<dbReference type="InterPro" id="IPR008030">
    <property type="entry name" value="NmrA-like"/>
</dbReference>
<evidence type="ECO:0000256" key="2">
    <source>
        <dbReference type="ARBA" id="ARBA00022857"/>
    </source>
</evidence>
<dbReference type="PANTHER" id="PTHR42748">
    <property type="entry name" value="NITROGEN METABOLITE REPRESSION PROTEIN NMRA FAMILY MEMBER"/>
    <property type="match status" value="1"/>
</dbReference>
<name>A0A9N9URQ2_9HYPO</name>
<dbReference type="EMBL" id="CABFNO020001527">
    <property type="protein sequence ID" value="CAG9994382.1"/>
    <property type="molecule type" value="Genomic_DNA"/>
</dbReference>
<dbReference type="SUPFAM" id="SSF51735">
    <property type="entry name" value="NAD(P)-binding Rossmann-fold domains"/>
    <property type="match status" value="1"/>
</dbReference>
<reference evidence="5" key="1">
    <citation type="submission" date="2021-10" db="EMBL/GenBank/DDBJ databases">
        <authorList>
            <person name="Piombo E."/>
        </authorList>
    </citation>
    <scope>NUCLEOTIDE SEQUENCE</scope>
</reference>
<evidence type="ECO:0000256" key="3">
    <source>
        <dbReference type="ARBA" id="ARBA00023002"/>
    </source>
</evidence>
<protein>
    <recommendedName>
        <fullName evidence="4">NmrA-like domain-containing protein</fullName>
    </recommendedName>
</protein>
<feature type="domain" description="NmrA-like" evidence="4">
    <location>
        <begin position="7"/>
        <end position="305"/>
    </location>
</feature>
<dbReference type="GO" id="GO:0016491">
    <property type="term" value="F:oxidoreductase activity"/>
    <property type="evidence" value="ECO:0007669"/>
    <property type="project" value="UniProtKB-KW"/>
</dbReference>
<dbReference type="Pfam" id="PF05368">
    <property type="entry name" value="NmrA"/>
    <property type="match status" value="1"/>
</dbReference>
<evidence type="ECO:0000313" key="5">
    <source>
        <dbReference type="EMBL" id="CAG9994382.1"/>
    </source>
</evidence>
<keyword evidence="2" id="KW-0521">NADP</keyword>